<evidence type="ECO:0000313" key="2">
    <source>
        <dbReference type="Proteomes" id="UP000828941"/>
    </source>
</evidence>
<accession>A0ACB9KPZ7</accession>
<keyword evidence="2" id="KW-1185">Reference proteome</keyword>
<organism evidence="1 2">
    <name type="scientific">Bauhinia variegata</name>
    <name type="common">Purple orchid tree</name>
    <name type="synonym">Phanera variegata</name>
    <dbReference type="NCBI Taxonomy" id="167791"/>
    <lineage>
        <taxon>Eukaryota</taxon>
        <taxon>Viridiplantae</taxon>
        <taxon>Streptophyta</taxon>
        <taxon>Embryophyta</taxon>
        <taxon>Tracheophyta</taxon>
        <taxon>Spermatophyta</taxon>
        <taxon>Magnoliopsida</taxon>
        <taxon>eudicotyledons</taxon>
        <taxon>Gunneridae</taxon>
        <taxon>Pentapetalae</taxon>
        <taxon>rosids</taxon>
        <taxon>fabids</taxon>
        <taxon>Fabales</taxon>
        <taxon>Fabaceae</taxon>
        <taxon>Cercidoideae</taxon>
        <taxon>Cercideae</taxon>
        <taxon>Bauhiniinae</taxon>
        <taxon>Bauhinia</taxon>
    </lineage>
</organism>
<comment type="caution">
    <text evidence="1">The sequence shown here is derived from an EMBL/GenBank/DDBJ whole genome shotgun (WGS) entry which is preliminary data.</text>
</comment>
<protein>
    <submittedName>
        <fullName evidence="1">Uncharacterized protein</fullName>
    </submittedName>
</protein>
<name>A0ACB9KPZ7_BAUVA</name>
<evidence type="ECO:0000313" key="1">
    <source>
        <dbReference type="EMBL" id="KAI4299395.1"/>
    </source>
</evidence>
<sequence length="110" mass="11878">MDFKPWLVILLLALATVAGASTVDEFGVGGSPATVGDLIGEDNEMMVDSESARRALQTRGRYISYAALKKNSVPCGENGVSYYGCRFKVRQANPYNRGCTVITGCARYTD</sequence>
<reference evidence="1 2" key="1">
    <citation type="journal article" date="2022" name="DNA Res.">
        <title>Chromosomal-level genome assembly of the orchid tree Bauhinia variegata (Leguminosae; Cercidoideae) supports the allotetraploid origin hypothesis of Bauhinia.</title>
        <authorList>
            <person name="Zhong Y."/>
            <person name="Chen Y."/>
            <person name="Zheng D."/>
            <person name="Pang J."/>
            <person name="Liu Y."/>
            <person name="Luo S."/>
            <person name="Meng S."/>
            <person name="Qian L."/>
            <person name="Wei D."/>
            <person name="Dai S."/>
            <person name="Zhou R."/>
        </authorList>
    </citation>
    <scope>NUCLEOTIDE SEQUENCE [LARGE SCALE GENOMIC DNA]</scope>
    <source>
        <strain evidence="1">BV-YZ2020</strain>
    </source>
</reference>
<gene>
    <name evidence="1" type="ORF">L6164_032861</name>
</gene>
<dbReference type="Proteomes" id="UP000828941">
    <property type="component" value="Chromosome 13"/>
</dbReference>
<dbReference type="EMBL" id="CM039438">
    <property type="protein sequence ID" value="KAI4299395.1"/>
    <property type="molecule type" value="Genomic_DNA"/>
</dbReference>
<proteinExistence type="predicted"/>